<evidence type="ECO:0000256" key="7">
    <source>
        <dbReference type="ARBA" id="ARBA00023033"/>
    </source>
</evidence>
<keyword evidence="4 8" id="KW-0479">Metal-binding</keyword>
<dbReference type="GO" id="GO:0020037">
    <property type="term" value="F:heme binding"/>
    <property type="evidence" value="ECO:0007669"/>
    <property type="project" value="InterPro"/>
</dbReference>
<keyword evidence="7 9" id="KW-0503">Monooxygenase</keyword>
<accession>U4LWN1</accession>
<evidence type="ECO:0000256" key="10">
    <source>
        <dbReference type="SAM" id="Phobius"/>
    </source>
</evidence>
<dbReference type="STRING" id="1076935.U4LWN1"/>
<dbReference type="Proteomes" id="UP000018144">
    <property type="component" value="Unassembled WGS sequence"/>
</dbReference>
<keyword evidence="10" id="KW-0472">Membrane</keyword>
<dbReference type="Gene3D" id="1.10.630.10">
    <property type="entry name" value="Cytochrome P450"/>
    <property type="match status" value="1"/>
</dbReference>
<evidence type="ECO:0000256" key="5">
    <source>
        <dbReference type="ARBA" id="ARBA00023002"/>
    </source>
</evidence>
<dbReference type="PANTHER" id="PTHR24287:SF1">
    <property type="entry name" value="P450, PUTATIVE (EUROFUNG)-RELATED"/>
    <property type="match status" value="1"/>
</dbReference>
<dbReference type="EMBL" id="HF936260">
    <property type="protein sequence ID" value="CCX33918.1"/>
    <property type="molecule type" value="Genomic_DNA"/>
</dbReference>
<sequence length="529" mass="59806">MDPATIIASVKAMTPIQLGAVGLIGFYILASLFTSIQTSIKSRSLGCQSPPWAWDPLGLRRVYNMMRYALNHQLPLYSVKLFKDFNTKTVPIIDFGKPGYLTCDPRNIQAALATNFKDWGFGSARYPMLPILGDGIFTQDGEAWAHSRSMIRPSFTKSQIADFESLEEHMQEFFTTLEMTTKSDGAVSLKPLFSDLTMDFASEFLFGETANSLKQRREGIAETGMAHWFDAGMHHVTMSFNMGRLHNFWRPKEYRQSIKFVREFVDGFVHRALEERLAIGDIKEKERAKMNGGRYVFLNALTDNITDPIVLRNQVLNIMLAGRDTTAALLSWVLWNLARRPEVLERLKQEVAETIGVAENATLPTWQVLKDMRYLQAVIHETLRLFPSVPFSNRIATRDTVLPYGGGSDGNAPLFAPKDTQLIYSIYAMQRRPEIWGADAAEFSPDRWLRADAGKMLREVGWGNMPFSGGPRICPGQQFALTETSYVVSRLLQRYQWVEKAPGESDVPSFEASLVTPPADMVEVMFTKY</sequence>
<dbReference type="PRINTS" id="PR00385">
    <property type="entry name" value="P450"/>
</dbReference>
<evidence type="ECO:0000313" key="12">
    <source>
        <dbReference type="Proteomes" id="UP000018144"/>
    </source>
</evidence>
<feature type="transmembrane region" description="Helical" evidence="10">
    <location>
        <begin position="12"/>
        <end position="33"/>
    </location>
</feature>
<keyword evidence="6 8" id="KW-0408">Iron</keyword>
<evidence type="ECO:0000256" key="2">
    <source>
        <dbReference type="ARBA" id="ARBA00010617"/>
    </source>
</evidence>
<evidence type="ECO:0000256" key="3">
    <source>
        <dbReference type="ARBA" id="ARBA00022617"/>
    </source>
</evidence>
<feature type="binding site" description="axial binding residue" evidence="8">
    <location>
        <position position="474"/>
    </location>
    <ligand>
        <name>heme</name>
        <dbReference type="ChEBI" id="CHEBI:30413"/>
    </ligand>
    <ligandPart>
        <name>Fe</name>
        <dbReference type="ChEBI" id="CHEBI:18248"/>
    </ligandPart>
</feature>
<proteinExistence type="inferred from homology"/>
<dbReference type="SUPFAM" id="SSF48264">
    <property type="entry name" value="Cytochrome P450"/>
    <property type="match status" value="1"/>
</dbReference>
<keyword evidence="3 8" id="KW-0349">Heme</keyword>
<gene>
    <name evidence="11" type="ORF">PCON_02181</name>
</gene>
<protein>
    <submittedName>
        <fullName evidence="11">Similar to Cytochrome P450 52A5 acc. no. P24458</fullName>
    </submittedName>
</protein>
<dbReference type="InterPro" id="IPR001128">
    <property type="entry name" value="Cyt_P450"/>
</dbReference>
<dbReference type="PANTHER" id="PTHR24287">
    <property type="entry name" value="P450, PUTATIVE (EUROFUNG)-RELATED"/>
    <property type="match status" value="1"/>
</dbReference>
<evidence type="ECO:0000256" key="6">
    <source>
        <dbReference type="ARBA" id="ARBA00023004"/>
    </source>
</evidence>
<dbReference type="InterPro" id="IPR036396">
    <property type="entry name" value="Cyt_P450_sf"/>
</dbReference>
<dbReference type="AlphaFoldDB" id="U4LWN1"/>
<keyword evidence="10" id="KW-0812">Transmembrane</keyword>
<dbReference type="CDD" id="cd11063">
    <property type="entry name" value="CYP52"/>
    <property type="match status" value="1"/>
</dbReference>
<dbReference type="OMA" id="FHQLARH"/>
<keyword evidence="12" id="KW-1185">Reference proteome</keyword>
<dbReference type="InterPro" id="IPR047146">
    <property type="entry name" value="Cyt_P450_E_CYP52_fungi"/>
</dbReference>
<dbReference type="InterPro" id="IPR002401">
    <property type="entry name" value="Cyt_P450_E_grp-I"/>
</dbReference>
<dbReference type="GO" id="GO:0005506">
    <property type="term" value="F:iron ion binding"/>
    <property type="evidence" value="ECO:0007669"/>
    <property type="project" value="InterPro"/>
</dbReference>
<evidence type="ECO:0000256" key="8">
    <source>
        <dbReference type="PIRSR" id="PIRSR602401-1"/>
    </source>
</evidence>
<organism evidence="11 12">
    <name type="scientific">Pyronema omphalodes (strain CBS 100304)</name>
    <name type="common">Pyronema confluens</name>
    <dbReference type="NCBI Taxonomy" id="1076935"/>
    <lineage>
        <taxon>Eukaryota</taxon>
        <taxon>Fungi</taxon>
        <taxon>Dikarya</taxon>
        <taxon>Ascomycota</taxon>
        <taxon>Pezizomycotina</taxon>
        <taxon>Pezizomycetes</taxon>
        <taxon>Pezizales</taxon>
        <taxon>Pyronemataceae</taxon>
        <taxon>Pyronema</taxon>
    </lineage>
</organism>
<dbReference type="Pfam" id="PF00067">
    <property type="entry name" value="p450"/>
    <property type="match status" value="1"/>
</dbReference>
<keyword evidence="5 9" id="KW-0560">Oxidoreductase</keyword>
<evidence type="ECO:0000256" key="9">
    <source>
        <dbReference type="RuleBase" id="RU000461"/>
    </source>
</evidence>
<comment type="similarity">
    <text evidence="2 9">Belongs to the cytochrome P450 family.</text>
</comment>
<evidence type="ECO:0000256" key="1">
    <source>
        <dbReference type="ARBA" id="ARBA00001971"/>
    </source>
</evidence>
<dbReference type="GO" id="GO:0004497">
    <property type="term" value="F:monooxygenase activity"/>
    <property type="evidence" value="ECO:0007669"/>
    <property type="project" value="UniProtKB-KW"/>
</dbReference>
<dbReference type="GO" id="GO:0016705">
    <property type="term" value="F:oxidoreductase activity, acting on paired donors, with incorporation or reduction of molecular oxygen"/>
    <property type="evidence" value="ECO:0007669"/>
    <property type="project" value="InterPro"/>
</dbReference>
<reference evidence="11 12" key="1">
    <citation type="journal article" date="2013" name="PLoS Genet.">
        <title>The genome and development-dependent transcriptomes of Pyronema confluens: a window into fungal evolution.</title>
        <authorList>
            <person name="Traeger S."/>
            <person name="Altegoer F."/>
            <person name="Freitag M."/>
            <person name="Gabaldon T."/>
            <person name="Kempken F."/>
            <person name="Kumar A."/>
            <person name="Marcet-Houben M."/>
            <person name="Poggeler S."/>
            <person name="Stajich J.E."/>
            <person name="Nowrousian M."/>
        </authorList>
    </citation>
    <scope>NUCLEOTIDE SEQUENCE [LARGE SCALE GENOMIC DNA]</scope>
    <source>
        <strain evidence="12">CBS 100304</strain>
        <tissue evidence="11">Vegetative mycelium</tissue>
    </source>
</reference>
<dbReference type="PRINTS" id="PR00463">
    <property type="entry name" value="EP450I"/>
</dbReference>
<evidence type="ECO:0000256" key="4">
    <source>
        <dbReference type="ARBA" id="ARBA00022723"/>
    </source>
</evidence>
<dbReference type="InterPro" id="IPR017972">
    <property type="entry name" value="Cyt_P450_CS"/>
</dbReference>
<dbReference type="eggNOG" id="KOG0157">
    <property type="taxonomic scope" value="Eukaryota"/>
</dbReference>
<evidence type="ECO:0000313" key="11">
    <source>
        <dbReference type="EMBL" id="CCX33918.1"/>
    </source>
</evidence>
<keyword evidence="10" id="KW-1133">Transmembrane helix</keyword>
<dbReference type="PROSITE" id="PS00086">
    <property type="entry name" value="CYTOCHROME_P450"/>
    <property type="match status" value="1"/>
</dbReference>
<name>U4LWN1_PYROM</name>
<comment type="cofactor">
    <cofactor evidence="1 8">
        <name>heme</name>
        <dbReference type="ChEBI" id="CHEBI:30413"/>
    </cofactor>
</comment>
<dbReference type="OrthoDB" id="1470350at2759"/>